<protein>
    <submittedName>
        <fullName evidence="1">CLUMA_CG000526, isoform A</fullName>
    </submittedName>
</protein>
<gene>
    <name evidence="1" type="ORF">CLUMA_CG000526</name>
</gene>
<organism evidence="1 2">
    <name type="scientific">Clunio marinus</name>
    <dbReference type="NCBI Taxonomy" id="568069"/>
    <lineage>
        <taxon>Eukaryota</taxon>
        <taxon>Metazoa</taxon>
        <taxon>Ecdysozoa</taxon>
        <taxon>Arthropoda</taxon>
        <taxon>Hexapoda</taxon>
        <taxon>Insecta</taxon>
        <taxon>Pterygota</taxon>
        <taxon>Neoptera</taxon>
        <taxon>Endopterygota</taxon>
        <taxon>Diptera</taxon>
        <taxon>Nematocera</taxon>
        <taxon>Chironomoidea</taxon>
        <taxon>Chironomidae</taxon>
        <taxon>Clunio</taxon>
    </lineage>
</organism>
<reference evidence="1 2" key="1">
    <citation type="submission" date="2015-04" db="EMBL/GenBank/DDBJ databases">
        <authorList>
            <person name="Syromyatnikov M.Y."/>
            <person name="Popov V.N."/>
        </authorList>
    </citation>
    <scope>NUCLEOTIDE SEQUENCE [LARGE SCALE GENOMIC DNA]</scope>
</reference>
<dbReference type="EMBL" id="CVRI01000002">
    <property type="protein sequence ID" value="CRK86693.1"/>
    <property type="molecule type" value="Genomic_DNA"/>
</dbReference>
<dbReference type="Proteomes" id="UP000183832">
    <property type="component" value="Unassembled WGS sequence"/>
</dbReference>
<sequence>MENKKVHKMFWENMFLNIVKSYNFSILYSSRYEVQFNITLQKNLTEQHFMVHLINRLTTVDIV</sequence>
<dbReference type="AlphaFoldDB" id="A0A1J1HFA5"/>
<name>A0A1J1HFA5_9DIPT</name>
<proteinExistence type="predicted"/>
<evidence type="ECO:0000313" key="2">
    <source>
        <dbReference type="Proteomes" id="UP000183832"/>
    </source>
</evidence>
<keyword evidence="2" id="KW-1185">Reference proteome</keyword>
<evidence type="ECO:0000313" key="1">
    <source>
        <dbReference type="EMBL" id="CRK86693.1"/>
    </source>
</evidence>
<accession>A0A1J1HFA5</accession>